<name>A0A381VR56_9ZZZZ</name>
<sequence>MSEEEIGNVDWDAELLDVSHNETMDARLDVHTAAIIKVIEEWMQTPVWAKSPMNADDTLDINNEPFEGADKTSLGEVASIPLLNLFGFLMHVGGIDPDELDAEAIRDAKGYIMGVCASLITEGIMIANSPGWGEKVDAATKGLREIS</sequence>
<accession>A0A381VR56</accession>
<protein>
    <submittedName>
        <fullName evidence="1">Uncharacterized protein</fullName>
    </submittedName>
</protein>
<dbReference type="AlphaFoldDB" id="A0A381VR56"/>
<evidence type="ECO:0000313" key="1">
    <source>
        <dbReference type="EMBL" id="SVA42772.1"/>
    </source>
</evidence>
<reference evidence="1" key="1">
    <citation type="submission" date="2018-05" db="EMBL/GenBank/DDBJ databases">
        <authorList>
            <person name="Lanie J.A."/>
            <person name="Ng W.-L."/>
            <person name="Kazmierczak K.M."/>
            <person name="Andrzejewski T.M."/>
            <person name="Davidsen T.M."/>
            <person name="Wayne K.J."/>
            <person name="Tettelin H."/>
            <person name="Glass J.I."/>
            <person name="Rusch D."/>
            <person name="Podicherti R."/>
            <person name="Tsui H.-C.T."/>
            <person name="Winkler M.E."/>
        </authorList>
    </citation>
    <scope>NUCLEOTIDE SEQUENCE</scope>
</reference>
<proteinExistence type="predicted"/>
<dbReference type="EMBL" id="UINC01009541">
    <property type="protein sequence ID" value="SVA42772.1"/>
    <property type="molecule type" value="Genomic_DNA"/>
</dbReference>
<organism evidence="1">
    <name type="scientific">marine metagenome</name>
    <dbReference type="NCBI Taxonomy" id="408172"/>
    <lineage>
        <taxon>unclassified sequences</taxon>
        <taxon>metagenomes</taxon>
        <taxon>ecological metagenomes</taxon>
    </lineage>
</organism>
<gene>
    <name evidence="1" type="ORF">METZ01_LOCUS95626</name>
</gene>